<comment type="caution">
    <text evidence="1">The sequence shown here is derived from an EMBL/GenBank/DDBJ whole genome shotgun (WGS) entry which is preliminary data.</text>
</comment>
<dbReference type="Proteomes" id="UP000221504">
    <property type="component" value="Unassembled WGS sequence"/>
</dbReference>
<proteinExistence type="predicted"/>
<dbReference type="EMBL" id="NIRM01000001">
    <property type="protein sequence ID" value="PHI10528.1"/>
    <property type="molecule type" value="Genomic_DNA"/>
</dbReference>
<dbReference type="AlphaFoldDB" id="A0A2C6BXX8"/>
<organism evidence="1 2">
    <name type="scientific">Fusobacterium nucleatum subsp. polymorphum</name>
    <name type="common">Fusobacterium polymorphum</name>
    <dbReference type="NCBI Taxonomy" id="76857"/>
    <lineage>
        <taxon>Bacteria</taxon>
        <taxon>Fusobacteriati</taxon>
        <taxon>Fusobacteriota</taxon>
        <taxon>Fusobacteriia</taxon>
        <taxon>Fusobacteriales</taxon>
        <taxon>Fusobacteriaceae</taxon>
        <taxon>Fusobacterium</taxon>
    </lineage>
</organism>
<evidence type="ECO:0000313" key="1">
    <source>
        <dbReference type="EMBL" id="PHI10528.1"/>
    </source>
</evidence>
<reference evidence="1 2" key="1">
    <citation type="submission" date="2017-06" db="EMBL/GenBank/DDBJ databases">
        <title>Draft genome sequence of Fusobacterium nucleatum subsp. polymorphum KCOM 1267 (=ChDC F290).</title>
        <authorList>
            <person name="Kook J.-K."/>
            <person name="Park S.-N."/>
            <person name="Lim Y.K."/>
            <person name="Roh H."/>
        </authorList>
    </citation>
    <scope>NUCLEOTIDE SEQUENCE [LARGE SCALE GENOMIC DNA]</scope>
    <source>
        <strain evidence="2">KCOM 1267(ChDC F290)</strain>
    </source>
</reference>
<sequence>MKKFELRPIYYPKGSYLNYILEIWVDGVNISQFYEDNKLRIDVGYIFHIYNFFDDYLEDIMKEEVLPYEDVEGKTIFETIDNIKEKYFYWLKDDYGHDEDDETDGEIEKIISISEPFYDWQRAHRWLLYGPFLCIPDIIFRRVGDKIEISWDTTWDITYQQRKYENENIKFISTKGVSYIDANEFYLQIKKFLKKIDDISKIQNEKFHIIEKTGKLIYAKDPYNNIKFKEEKEFLQDLEKIDYKFFTIYELVLITEKDKKVVPIVLKYLSKIEDENIKTHLAYFLAVKNYKEASEKLIKEFYNAKTNEYKIALSKALSTIYNKDVLNELLEIAKNKEYKDVNFPIIFTLKKYKDKRVKMFFEKIEWSNNENLCFRCIRKYFD</sequence>
<gene>
    <name evidence="1" type="ORF">CBG52_05185</name>
</gene>
<dbReference type="RefSeq" id="WP_099011062.1">
    <property type="nucleotide sequence ID" value="NZ_CP077154.1"/>
</dbReference>
<accession>A0A2C6BXX8</accession>
<name>A0A2C6BXX8_FUSNP</name>
<protein>
    <submittedName>
        <fullName evidence="1">Diguanylate phosphodiesterase</fullName>
    </submittedName>
</protein>
<evidence type="ECO:0000313" key="2">
    <source>
        <dbReference type="Proteomes" id="UP000221504"/>
    </source>
</evidence>